<evidence type="ECO:0000313" key="1">
    <source>
        <dbReference type="EMBL" id="GED71156.1"/>
    </source>
</evidence>
<gene>
    <name evidence="1" type="ORF">BRE01_48580</name>
</gene>
<reference evidence="1 2" key="1">
    <citation type="submission" date="2019-06" db="EMBL/GenBank/DDBJ databases">
        <title>Whole genome shotgun sequence of Brevibacillus reuszeri NBRC 15719.</title>
        <authorList>
            <person name="Hosoyama A."/>
            <person name="Uohara A."/>
            <person name="Ohji S."/>
            <person name="Ichikawa N."/>
        </authorList>
    </citation>
    <scope>NUCLEOTIDE SEQUENCE [LARGE SCALE GENOMIC DNA]</scope>
    <source>
        <strain evidence="1 2">NBRC 15719</strain>
    </source>
</reference>
<dbReference type="Proteomes" id="UP000319578">
    <property type="component" value="Unassembled WGS sequence"/>
</dbReference>
<evidence type="ECO:0008006" key="3">
    <source>
        <dbReference type="Google" id="ProtNLM"/>
    </source>
</evidence>
<proteinExistence type="predicted"/>
<dbReference type="InterPro" id="IPR036390">
    <property type="entry name" value="WH_DNA-bd_sf"/>
</dbReference>
<accession>A0ABQ0TTK1</accession>
<sequence length="88" mass="10149">MFLFIFDKVVNNMLSDIERKVLRVIGNYSAGRRRTPSVDELCVKTGQSRGGIMTVLDVLASEEYIEWQRSEPDKIEVLEAWERKATGR</sequence>
<protein>
    <recommendedName>
        <fullName evidence="3">HTH iclR-type domain-containing protein</fullName>
    </recommendedName>
</protein>
<dbReference type="Gene3D" id="1.10.10.10">
    <property type="entry name" value="Winged helix-like DNA-binding domain superfamily/Winged helix DNA-binding domain"/>
    <property type="match status" value="1"/>
</dbReference>
<dbReference type="EMBL" id="BJON01000019">
    <property type="protein sequence ID" value="GED71156.1"/>
    <property type="molecule type" value="Genomic_DNA"/>
</dbReference>
<name>A0ABQ0TTK1_9BACL</name>
<keyword evidence="2" id="KW-1185">Reference proteome</keyword>
<dbReference type="InterPro" id="IPR036388">
    <property type="entry name" value="WH-like_DNA-bd_sf"/>
</dbReference>
<evidence type="ECO:0000313" key="2">
    <source>
        <dbReference type="Proteomes" id="UP000319578"/>
    </source>
</evidence>
<dbReference type="SUPFAM" id="SSF46785">
    <property type="entry name" value="Winged helix' DNA-binding domain"/>
    <property type="match status" value="1"/>
</dbReference>
<organism evidence="1 2">
    <name type="scientific">Brevibacillus reuszeri</name>
    <dbReference type="NCBI Taxonomy" id="54915"/>
    <lineage>
        <taxon>Bacteria</taxon>
        <taxon>Bacillati</taxon>
        <taxon>Bacillota</taxon>
        <taxon>Bacilli</taxon>
        <taxon>Bacillales</taxon>
        <taxon>Paenibacillaceae</taxon>
        <taxon>Brevibacillus</taxon>
    </lineage>
</organism>
<comment type="caution">
    <text evidence="1">The sequence shown here is derived from an EMBL/GenBank/DDBJ whole genome shotgun (WGS) entry which is preliminary data.</text>
</comment>